<evidence type="ECO:0000259" key="17">
    <source>
        <dbReference type="Pfam" id="PF03443"/>
    </source>
</evidence>
<dbReference type="Gene3D" id="2.70.50.70">
    <property type="match status" value="1"/>
</dbReference>
<comment type="caution">
    <text evidence="18">The sequence shown here is derived from an EMBL/GenBank/DDBJ whole genome shotgun (WGS) entry which is preliminary data.</text>
</comment>
<dbReference type="InterPro" id="IPR049892">
    <property type="entry name" value="AA9"/>
</dbReference>
<dbReference type="PANTHER" id="PTHR33353:SF6">
    <property type="entry name" value="ENDOGLUCANASE IV"/>
    <property type="match status" value="1"/>
</dbReference>
<sequence length="294" mass="31915">MLVTALLVFAALVSGHGYVYRITADNTVFPGWDVAIDPFTTPIPPRIAFGGGGVASVNDFEGPYIACNFVHSPPPGAIAEVRAGSSITFHWSQWLYSHKGPITAWMAPYSGSVADVKVNDLEFIKFAEDTIDKEGVWGTVRMMDQTNGSWTATIPADIKPGTYVVRQEIIALHFAVTKSPGFEMFPTGPQSYHACFNFNVTGNGTATPQGVKFPGAYKLDEPGFHFDLSSNKSYPTVGPPLYKSQYEVKLEPKPRVVLSPTDKGPEADAAYYQTQSQVLLNQATLVSYFDSIGG</sequence>
<keyword evidence="10" id="KW-1015">Disulfide bond</keyword>
<keyword evidence="12" id="KW-0624">Polysaccharide degradation</keyword>
<evidence type="ECO:0000313" key="18">
    <source>
        <dbReference type="EMBL" id="KAK0747202.1"/>
    </source>
</evidence>
<organism evidence="18 19">
    <name type="scientific">Schizothecium vesticola</name>
    <dbReference type="NCBI Taxonomy" id="314040"/>
    <lineage>
        <taxon>Eukaryota</taxon>
        <taxon>Fungi</taxon>
        <taxon>Dikarya</taxon>
        <taxon>Ascomycota</taxon>
        <taxon>Pezizomycotina</taxon>
        <taxon>Sordariomycetes</taxon>
        <taxon>Sordariomycetidae</taxon>
        <taxon>Sordariales</taxon>
        <taxon>Schizotheciaceae</taxon>
        <taxon>Schizothecium</taxon>
    </lineage>
</organism>
<evidence type="ECO:0000256" key="14">
    <source>
        <dbReference type="ARBA" id="ARBA00045077"/>
    </source>
</evidence>
<gene>
    <name evidence="18" type="ORF">B0T18DRAFT_327123</name>
</gene>
<dbReference type="CDD" id="cd21175">
    <property type="entry name" value="LPMO_AA9"/>
    <property type="match status" value="1"/>
</dbReference>
<evidence type="ECO:0000256" key="5">
    <source>
        <dbReference type="ARBA" id="ARBA00022729"/>
    </source>
</evidence>
<evidence type="ECO:0000256" key="4">
    <source>
        <dbReference type="ARBA" id="ARBA00022723"/>
    </source>
</evidence>
<dbReference type="Proteomes" id="UP001172155">
    <property type="component" value="Unassembled WGS sequence"/>
</dbReference>
<dbReference type="GO" id="GO:0004497">
    <property type="term" value="F:monooxygenase activity"/>
    <property type="evidence" value="ECO:0007669"/>
    <property type="project" value="UniProtKB-KW"/>
</dbReference>
<keyword evidence="18" id="KW-0378">Hydrolase</keyword>
<protein>
    <recommendedName>
        <fullName evidence="15">lytic cellulose monooxygenase (C4-dehydrogenating)</fullName>
        <ecNumber evidence="15">1.14.99.56</ecNumber>
    </recommendedName>
</protein>
<keyword evidence="5 16" id="KW-0732">Signal</keyword>
<evidence type="ECO:0000256" key="3">
    <source>
        <dbReference type="ARBA" id="ARBA00022525"/>
    </source>
</evidence>
<evidence type="ECO:0000256" key="7">
    <source>
        <dbReference type="ARBA" id="ARBA00023002"/>
    </source>
</evidence>
<proteinExistence type="inferred from homology"/>
<evidence type="ECO:0000256" key="9">
    <source>
        <dbReference type="ARBA" id="ARBA00023033"/>
    </source>
</evidence>
<evidence type="ECO:0000256" key="13">
    <source>
        <dbReference type="ARBA" id="ARBA00044502"/>
    </source>
</evidence>
<keyword evidence="6" id="KW-0136">Cellulose degradation</keyword>
<keyword evidence="19" id="KW-1185">Reference proteome</keyword>
<keyword evidence="3" id="KW-0964">Secreted</keyword>
<comment type="catalytic activity">
    <reaction evidence="14">
        <text>[(1-&gt;4)-beta-D-glucosyl]n+m + reduced acceptor + O2 = 4-dehydro-beta-D-glucosyl-[(1-&gt;4)-beta-D-glucosyl]n-1 + [(1-&gt;4)-beta-D-glucosyl]m + acceptor + H2O.</text>
        <dbReference type="EC" id="1.14.99.56"/>
    </reaction>
</comment>
<accession>A0AA40EXL6</accession>
<dbReference type="GO" id="GO:0046872">
    <property type="term" value="F:metal ion binding"/>
    <property type="evidence" value="ECO:0007669"/>
    <property type="project" value="UniProtKB-KW"/>
</dbReference>
<feature type="signal peptide" evidence="16">
    <location>
        <begin position="1"/>
        <end position="15"/>
    </location>
</feature>
<feature type="chain" id="PRO_5041400507" description="lytic cellulose monooxygenase (C4-dehydrogenating)" evidence="16">
    <location>
        <begin position="16"/>
        <end position="294"/>
    </location>
</feature>
<evidence type="ECO:0000256" key="8">
    <source>
        <dbReference type="ARBA" id="ARBA00023008"/>
    </source>
</evidence>
<keyword evidence="4" id="KW-0479">Metal-binding</keyword>
<evidence type="ECO:0000256" key="2">
    <source>
        <dbReference type="ARBA" id="ARBA00004613"/>
    </source>
</evidence>
<evidence type="ECO:0000256" key="11">
    <source>
        <dbReference type="ARBA" id="ARBA00023277"/>
    </source>
</evidence>
<keyword evidence="7" id="KW-0560">Oxidoreductase</keyword>
<dbReference type="InterPro" id="IPR005103">
    <property type="entry name" value="AA9_LPMO"/>
</dbReference>
<dbReference type="EMBL" id="JAUKUD010000004">
    <property type="protein sequence ID" value="KAK0747202.1"/>
    <property type="molecule type" value="Genomic_DNA"/>
</dbReference>
<dbReference type="Pfam" id="PF03443">
    <property type="entry name" value="AA9"/>
    <property type="match status" value="1"/>
</dbReference>
<evidence type="ECO:0000313" key="19">
    <source>
        <dbReference type="Proteomes" id="UP001172155"/>
    </source>
</evidence>
<keyword evidence="8" id="KW-0186">Copper</keyword>
<comment type="cofactor">
    <cofactor evidence="1">
        <name>Cu(2+)</name>
        <dbReference type="ChEBI" id="CHEBI:29036"/>
    </cofactor>
</comment>
<comment type="subcellular location">
    <subcellularLocation>
        <location evidence="2">Secreted</location>
    </subcellularLocation>
</comment>
<dbReference type="GO" id="GO:0030245">
    <property type="term" value="P:cellulose catabolic process"/>
    <property type="evidence" value="ECO:0007669"/>
    <property type="project" value="UniProtKB-KW"/>
</dbReference>
<keyword evidence="9" id="KW-0503">Monooxygenase</keyword>
<dbReference type="EC" id="1.14.99.56" evidence="15"/>
<keyword evidence="11" id="KW-0119">Carbohydrate metabolism</keyword>
<dbReference type="GO" id="GO:0016787">
    <property type="term" value="F:hydrolase activity"/>
    <property type="evidence" value="ECO:0007669"/>
    <property type="project" value="UniProtKB-KW"/>
</dbReference>
<reference evidence="18" key="1">
    <citation type="submission" date="2023-06" db="EMBL/GenBank/DDBJ databases">
        <title>Genome-scale phylogeny and comparative genomics of the fungal order Sordariales.</title>
        <authorList>
            <consortium name="Lawrence Berkeley National Laboratory"/>
            <person name="Hensen N."/>
            <person name="Bonometti L."/>
            <person name="Westerberg I."/>
            <person name="Brannstrom I.O."/>
            <person name="Guillou S."/>
            <person name="Cros-Aarteil S."/>
            <person name="Calhoun S."/>
            <person name="Haridas S."/>
            <person name="Kuo A."/>
            <person name="Mondo S."/>
            <person name="Pangilinan J."/>
            <person name="Riley R."/>
            <person name="LaButti K."/>
            <person name="Andreopoulos B."/>
            <person name="Lipzen A."/>
            <person name="Chen C."/>
            <person name="Yanf M."/>
            <person name="Daum C."/>
            <person name="Ng V."/>
            <person name="Clum A."/>
            <person name="Steindorff A."/>
            <person name="Ohm R."/>
            <person name="Martin F."/>
            <person name="Silar P."/>
            <person name="Natvig D."/>
            <person name="Lalanne C."/>
            <person name="Gautier V."/>
            <person name="Ament-velasquez S.L."/>
            <person name="Kruys A."/>
            <person name="Hutchinson M.I."/>
            <person name="Powell A.J."/>
            <person name="Barry K."/>
            <person name="Miller A.N."/>
            <person name="Grigoriev I.V."/>
            <person name="Debuchy R."/>
            <person name="Gladieux P."/>
            <person name="Thoren M.H."/>
            <person name="Johannesson H."/>
        </authorList>
    </citation>
    <scope>NUCLEOTIDE SEQUENCE</scope>
    <source>
        <strain evidence="18">SMH3187-1</strain>
    </source>
</reference>
<evidence type="ECO:0000256" key="10">
    <source>
        <dbReference type="ARBA" id="ARBA00023157"/>
    </source>
</evidence>
<evidence type="ECO:0000256" key="6">
    <source>
        <dbReference type="ARBA" id="ARBA00023001"/>
    </source>
</evidence>
<dbReference type="AlphaFoldDB" id="A0AA40EXL6"/>
<evidence type="ECO:0000256" key="12">
    <source>
        <dbReference type="ARBA" id="ARBA00023326"/>
    </source>
</evidence>
<evidence type="ECO:0000256" key="16">
    <source>
        <dbReference type="SAM" id="SignalP"/>
    </source>
</evidence>
<evidence type="ECO:0000256" key="15">
    <source>
        <dbReference type="ARBA" id="ARBA00047174"/>
    </source>
</evidence>
<feature type="domain" description="Auxiliary Activity family 9 catalytic" evidence="17">
    <location>
        <begin position="16"/>
        <end position="231"/>
    </location>
</feature>
<comment type="similarity">
    <text evidence="13">Belongs to the polysaccharide monooxygenase AA9 family.</text>
</comment>
<evidence type="ECO:0000256" key="1">
    <source>
        <dbReference type="ARBA" id="ARBA00001973"/>
    </source>
</evidence>
<name>A0AA40EXL6_9PEZI</name>
<dbReference type="GO" id="GO:0005576">
    <property type="term" value="C:extracellular region"/>
    <property type="evidence" value="ECO:0007669"/>
    <property type="project" value="UniProtKB-SubCell"/>
</dbReference>
<dbReference type="PANTHER" id="PTHR33353">
    <property type="entry name" value="PUTATIVE (AFU_ORTHOLOGUE AFUA_1G12560)-RELATED"/>
    <property type="match status" value="1"/>
</dbReference>